<dbReference type="InterPro" id="IPR021848">
    <property type="entry name" value="HODM_asu-like"/>
</dbReference>
<evidence type="ECO:0008006" key="2">
    <source>
        <dbReference type="Google" id="ProtNLM"/>
    </source>
</evidence>
<gene>
    <name evidence="1" type="ORF">METZ01_LOCUS264749</name>
</gene>
<name>A0A382JJN4_9ZZZZ</name>
<sequence>MAKPSRFWHHASQEDQFRLMDNLFYPGKFEFRMGLERGEPAQFFSSHLGDAALLVQRQKNIADHPERHSVLLPEGEPLLAEFARLLADWGIAAKPPTLGQGLAPDFMLLAPNAHGMPLLLGGCVCFPSSWAFEEKVGRPLDWIHAVVPSLNEKLGEKARGFLTKMPPGQAWLRANWGLTASPELNQHPALGLPVLKPDIGLGDVWFRVERQALVALPETGGILFGIRLEVIPLAEVRADERARLGLLEALQTMPDAIADYKNLTPARPRLIELLG</sequence>
<protein>
    <recommendedName>
        <fullName evidence="2">DUF3445 domain-containing protein</fullName>
    </recommendedName>
</protein>
<organism evidence="1">
    <name type="scientific">marine metagenome</name>
    <dbReference type="NCBI Taxonomy" id="408172"/>
    <lineage>
        <taxon>unclassified sequences</taxon>
        <taxon>metagenomes</taxon>
        <taxon>ecological metagenomes</taxon>
    </lineage>
</organism>
<dbReference type="Pfam" id="PF11927">
    <property type="entry name" value="HODM_asu-like"/>
    <property type="match status" value="1"/>
</dbReference>
<reference evidence="1" key="1">
    <citation type="submission" date="2018-05" db="EMBL/GenBank/DDBJ databases">
        <authorList>
            <person name="Lanie J.A."/>
            <person name="Ng W.-L."/>
            <person name="Kazmierczak K.M."/>
            <person name="Andrzejewski T.M."/>
            <person name="Davidsen T.M."/>
            <person name="Wayne K.J."/>
            <person name="Tettelin H."/>
            <person name="Glass J.I."/>
            <person name="Rusch D."/>
            <person name="Podicherti R."/>
            <person name="Tsui H.-C.T."/>
            <person name="Winkler M.E."/>
        </authorList>
    </citation>
    <scope>NUCLEOTIDE SEQUENCE</scope>
</reference>
<evidence type="ECO:0000313" key="1">
    <source>
        <dbReference type="EMBL" id="SVC11895.1"/>
    </source>
</evidence>
<dbReference type="EMBL" id="UINC01074570">
    <property type="protein sequence ID" value="SVC11895.1"/>
    <property type="molecule type" value="Genomic_DNA"/>
</dbReference>
<accession>A0A382JJN4</accession>
<proteinExistence type="predicted"/>
<dbReference type="AlphaFoldDB" id="A0A382JJN4"/>